<dbReference type="PANTHER" id="PTHR34457">
    <property type="entry name" value="EMBRYO DEFECTIVE 2410"/>
    <property type="match status" value="1"/>
</dbReference>
<dbReference type="EMBL" id="JADEVV010000008">
    <property type="protein sequence ID" value="MBE9253107.1"/>
    <property type="molecule type" value="Genomic_DNA"/>
</dbReference>
<name>A0ABR9VP40_9SYNC</name>
<keyword evidence="4" id="KW-0472">Membrane</keyword>
<dbReference type="InterPro" id="IPR007452">
    <property type="entry name" value="TamB_C"/>
</dbReference>
<evidence type="ECO:0000313" key="6">
    <source>
        <dbReference type="EMBL" id="MBE9253107.1"/>
    </source>
</evidence>
<comment type="caution">
    <text evidence="6">The sequence shown here is derived from an EMBL/GenBank/DDBJ whole genome shotgun (WGS) entry which is preliminary data.</text>
</comment>
<evidence type="ECO:0000256" key="3">
    <source>
        <dbReference type="ARBA" id="ARBA00022989"/>
    </source>
</evidence>
<comment type="subcellular location">
    <subcellularLocation>
        <location evidence="1">Membrane</location>
        <topology evidence="1">Single-pass membrane protein</topology>
    </subcellularLocation>
</comment>
<dbReference type="PANTHER" id="PTHR34457:SF3">
    <property type="entry name" value="PROTEIN TIC236, CHLOROPLASTIC"/>
    <property type="match status" value="1"/>
</dbReference>
<reference evidence="6 7" key="1">
    <citation type="submission" date="2020-10" db="EMBL/GenBank/DDBJ databases">
        <authorList>
            <person name="Castelo-Branco R."/>
            <person name="Eusebio N."/>
            <person name="Adriana R."/>
            <person name="Vieira A."/>
            <person name="Brugerolle De Fraissinette N."/>
            <person name="Rezende De Castro R."/>
            <person name="Schneider M.P."/>
            <person name="Vasconcelos V."/>
            <person name="Leao P.N."/>
        </authorList>
    </citation>
    <scope>NUCLEOTIDE SEQUENCE [LARGE SCALE GENOMIC DNA]</scope>
    <source>
        <strain evidence="6 7">LEGE 00031</strain>
    </source>
</reference>
<dbReference type="InterPro" id="IPR053022">
    <property type="entry name" value="Chloroplast_translocon_comp"/>
</dbReference>
<evidence type="ECO:0000256" key="2">
    <source>
        <dbReference type="ARBA" id="ARBA00022692"/>
    </source>
</evidence>
<evidence type="ECO:0000256" key="4">
    <source>
        <dbReference type="ARBA" id="ARBA00023136"/>
    </source>
</evidence>
<gene>
    <name evidence="6" type="ORF">IQ217_04360</name>
</gene>
<evidence type="ECO:0000313" key="7">
    <source>
        <dbReference type="Proteomes" id="UP000658720"/>
    </source>
</evidence>
<dbReference type="Proteomes" id="UP000658720">
    <property type="component" value="Unassembled WGS sequence"/>
</dbReference>
<evidence type="ECO:0000259" key="5">
    <source>
        <dbReference type="Pfam" id="PF04357"/>
    </source>
</evidence>
<dbReference type="RefSeq" id="WP_194019046.1">
    <property type="nucleotide sequence ID" value="NZ_JADEVV010000008.1"/>
</dbReference>
<organism evidence="6 7">
    <name type="scientific">Synechocystis salina LEGE 00031</name>
    <dbReference type="NCBI Taxonomy" id="1828736"/>
    <lineage>
        <taxon>Bacteria</taxon>
        <taxon>Bacillati</taxon>
        <taxon>Cyanobacteriota</taxon>
        <taxon>Cyanophyceae</taxon>
        <taxon>Synechococcales</taxon>
        <taxon>Merismopediaceae</taxon>
        <taxon>Synechocystis</taxon>
    </lineage>
</organism>
<feature type="domain" description="Translocation and assembly module TamB C-terminal" evidence="5">
    <location>
        <begin position="1574"/>
        <end position="1943"/>
    </location>
</feature>
<keyword evidence="7" id="KW-1185">Reference proteome</keyword>
<evidence type="ECO:0000256" key="1">
    <source>
        <dbReference type="ARBA" id="ARBA00004167"/>
    </source>
</evidence>
<keyword evidence="3" id="KW-1133">Transmembrane helix</keyword>
<protein>
    <submittedName>
        <fullName evidence="6">Translocation/assembly module TamB domain-containing protein</fullName>
    </submittedName>
</protein>
<accession>A0ABR9VP40</accession>
<keyword evidence="2" id="KW-0812">Transmembrane</keyword>
<dbReference type="Pfam" id="PF04357">
    <property type="entry name" value="TamB"/>
    <property type="match status" value="1"/>
</dbReference>
<proteinExistence type="predicted"/>
<sequence length="1980" mass="213393">MSNNPSPHSAGAIAKLRRWLTRPSTLITLGGLAVAGTGLYLGGQHLAYREASPFLESELSRLLGRPVDIGPVEDFRLLGVRLGNSSLPRTADDATAIAIEAIEVDVNPLPFLVGRPVEVSATIFNPQVTLEQQPTGQWTTITLPEGDKPFSLPLDLTVGVTLENAQLQLLPQGFQQAVEITAAGQGGYQYRRQDDGPQQTVTYDLGVQLAGSDLRAQGQTVLNTGESQTDVTINRLDLPALASLLPPLPVTVEKGQVSGQVQGTLPSWQQWSALQTVGDVKLAQLQARIDKVKAPLQVGLDLGLTGQKLQINQGNINLGPLNAVLQGTIDWRSGYDVQFSTKAIDTAAFLDTIAVPLPLPITGEVQVQGKLEGTLTDPQLQGQLTNVATVTLDRVPLNRLGINFRADLDQVTLADVSLRPVSGGEIQARVQSPWKLRQLLTPEANQWRWQAIPVTGRISGAIATMALLDTYALNLRQVEIGNFGFSGQAGGTLGNPRLNLQWQTTDGDRQGRLNLGTRGEANLVGPQLTLTQAEVSTNQGSLTVQGQANFAQDRWQARWNTAQFPLHPLLQSLCGLEKSNFCSPQLTAQPLTLTRGQGNVSGEIFAFDPNVWQGNADIQLTSQQQTAAITANLIRGQVQAEVEARNIAVNQYVPALAAPVALSLVSAQSQFPLAPLLTGQLPLGQIQARSQFTALVDDRQITGNAQLQAGTVQTNATLGAIALNPFLPGLPVAARLNTGEIQGSAFVGDINTWAGVRNFDLNRLQGEGQLKLTVANGPVSVNGTLLNGNLGAIANVGAIPLNALAPEIPVPAQVQRGRISLGANLADLVQAQPDLSRVAAIANVDLEVAGGTVTSVSALKNLTWQSRLTAREINLNPLLAKYGGTDGSALAPVEGEVRLAGNLANLFTTANNAGTIPVTVQRAAFRSGPQNLNADGKITIGNFRQRPALTNVNLNVSNGLSFAPLPIDALLTQLPLAPEFRPQALAMEGTSQFTGQLTGRNVTGLADLKLAGNLELNNLAVNGFGFEPQLRGPLSVQLNQNVLVDLRGQVDRLAVNFKPCRGNCLFPYLPTSFNLRQAYGREQPILAQGKLNGDRLAMEVKDFPLAILDLRPGLRYQIAGQLDGNLNADLVVNLRNGNGQGNLAIDAVSLGSSAIGEVTAALGYQNQTLQLKQGQVKTPIGQYQAQGSLNFRTEAIQANVNVNGGEIAPLLAAANISDVGSLLRLTGLESVPKESADIVGPLSLGNPDGSLENQLNLLYVIDQRIIALAQQYERGGVPTQLNVQGNFDAALNLNGTLRDPALALKVQGRNWSWYPQGPFPNIVPPIGLVMNETRFLPIEQFQLEAKFADGRLALLPSFVQIRESRLGAEGIFSLEKTQLQWSIKDFNLNNLDSFVEMSSAFGARLNAEGSVALTAAGPALSGKFNFDQITLNARPVPEEVGGQFDYQNNLLQLVTSEASPLYLRADVPFYWNPQEAKAAEGPSTFRAEFKIPPNSLELLDVVSQEQLVWLGGEGQADLKVEGEIDQHNGIGIADLRALGKVSLNGAQIRSAALPTPVQVDGEILFNNTTIAIEQLTGQLDQSRIEVAGVLPLFDAQPGLENPLQVSIKPTNIAIPNLYQGNLAGLVTVEGSALAPKLTGDVALANGRVFVPDRSLDSQPSRIAELRTRLGWFKGTRRSPLVEPQLNDLRITLDNLHIEQEPLYVFTFGGGLTVNGPLTDFNDLRADGTINLDRGRVSFFDTRFLLDRRAPNTITFYSDEDLINPSLNIAMRTIVSDLPQSARMRSQETNEYPDDSLNQIERIDVRLTIDGSLSQILPNINPRYSAVCDPTVTFRPLTGVGSFDEFQLDRLSRCLQILAAQGVENEQIFSNPALNLTSSPPRTEGEIVRLLGEQVIVLVDALQGKNSSQLLQVGITQLAIPMIFQGLVYDVETAISDKIKSTDFRVVPFLEAIYEVEDKGYMRFTYDYNFSQFIIRYEKQF</sequence>